<name>A0A226WK08_CABSO</name>
<protein>
    <submittedName>
        <fullName evidence="1">Uncharacterized protein</fullName>
    </submittedName>
</protein>
<organism evidence="1 2">
    <name type="scientific">Caballeronia sordidicola</name>
    <name type="common">Burkholderia sordidicola</name>
    <dbReference type="NCBI Taxonomy" id="196367"/>
    <lineage>
        <taxon>Bacteria</taxon>
        <taxon>Pseudomonadati</taxon>
        <taxon>Pseudomonadota</taxon>
        <taxon>Betaproteobacteria</taxon>
        <taxon>Burkholderiales</taxon>
        <taxon>Burkholderiaceae</taxon>
        <taxon>Caballeronia</taxon>
    </lineage>
</organism>
<comment type="caution">
    <text evidence="1">The sequence shown here is derived from an EMBL/GenBank/DDBJ whole genome shotgun (WGS) entry which is preliminary data.</text>
</comment>
<dbReference type="Proteomes" id="UP000214720">
    <property type="component" value="Unassembled WGS sequence"/>
</dbReference>
<proteinExistence type="predicted"/>
<sequence>MRLAGKGAGCKEAVGHARGGALLATIPQLCAVVMEHGTRL</sequence>
<reference evidence="2" key="1">
    <citation type="submission" date="2017-01" db="EMBL/GenBank/DDBJ databases">
        <title>Genome Analysis of Deinococcus marmoris KOPRI26562.</title>
        <authorList>
            <person name="Kim J.H."/>
            <person name="Oh H.-M."/>
        </authorList>
    </citation>
    <scope>NUCLEOTIDE SEQUENCE [LARGE SCALE GENOMIC DNA]</scope>
    <source>
        <strain evidence="2">PAMC 26633</strain>
    </source>
</reference>
<evidence type="ECO:0000313" key="2">
    <source>
        <dbReference type="Proteomes" id="UP000214720"/>
    </source>
</evidence>
<evidence type="ECO:0000313" key="1">
    <source>
        <dbReference type="EMBL" id="OXC71512.1"/>
    </source>
</evidence>
<gene>
    <name evidence="1" type="ORF">BSU04_46820</name>
</gene>
<dbReference type="AlphaFoldDB" id="A0A226WK08"/>
<dbReference type="EMBL" id="MTHB01000305">
    <property type="protein sequence ID" value="OXC71512.1"/>
    <property type="molecule type" value="Genomic_DNA"/>
</dbReference>
<accession>A0A226WK08</accession>